<evidence type="ECO:0000259" key="5">
    <source>
        <dbReference type="PROSITE" id="PS50930"/>
    </source>
</evidence>
<dbReference type="SMART" id="SM00448">
    <property type="entry name" value="REC"/>
    <property type="match status" value="1"/>
</dbReference>
<dbReference type="SMART" id="SM00850">
    <property type="entry name" value="LytTR"/>
    <property type="match status" value="1"/>
</dbReference>
<evidence type="ECO:0000313" key="9">
    <source>
        <dbReference type="Proteomes" id="UP000176244"/>
    </source>
</evidence>
<feature type="modified residue" description="4-aspartylphosphate" evidence="3">
    <location>
        <position position="57"/>
    </location>
</feature>
<dbReference type="EMBL" id="LKEU01000037">
    <property type="protein sequence ID" value="OFV69645.1"/>
    <property type="molecule type" value="Genomic_DNA"/>
</dbReference>
<dbReference type="Gene3D" id="3.40.50.2300">
    <property type="match status" value="1"/>
</dbReference>
<organism evidence="6 9">
    <name type="scientific">Acetobacterium wieringae</name>
    <dbReference type="NCBI Taxonomy" id="52694"/>
    <lineage>
        <taxon>Bacteria</taxon>
        <taxon>Bacillati</taxon>
        <taxon>Bacillota</taxon>
        <taxon>Clostridia</taxon>
        <taxon>Eubacteriales</taxon>
        <taxon>Eubacteriaceae</taxon>
        <taxon>Acetobacterium</taxon>
    </lineage>
</organism>
<reference evidence="6 9" key="1">
    <citation type="submission" date="2015-09" db="EMBL/GenBank/DDBJ databases">
        <title>Genome sequence of Acetobacterium wieringae DSM 1911.</title>
        <authorList>
            <person name="Poehlein A."/>
            <person name="Bengelsdorf F.R."/>
            <person name="Schiel-Bengelsdorf B."/>
            <person name="Duerre P."/>
            <person name="Daniel R."/>
        </authorList>
    </citation>
    <scope>NUCLEOTIDE SEQUENCE [LARGE SCALE GENOMIC DNA]</scope>
    <source>
        <strain evidence="6 9">DSM 1911</strain>
    </source>
</reference>
<sequence length="237" mass="27775">MLKIAICEDEEQHKKILVDLIGRYPFEAEYCLTTFKHGYELVEANRTGIKFDIIFLDMRLDNEDGIDVANEIRKTNATVRIIITTSLIEYAIQGYSVNASDFLLKPLPEEKVFHVLEKLEHDIRLSKNNYHEIEINNERVFIKCDEILYFESLGRKIKVATFESEYEYYYTISALEKELDSLRFVLCHRSYIIHLKNVKSIKTKTAILKNGTMIPISPKRNQKVYDAFTRYMAGLIE</sequence>
<dbReference type="PANTHER" id="PTHR37299:SF1">
    <property type="entry name" value="STAGE 0 SPORULATION PROTEIN A HOMOLOG"/>
    <property type="match status" value="1"/>
</dbReference>
<evidence type="ECO:0000259" key="4">
    <source>
        <dbReference type="PROSITE" id="PS50110"/>
    </source>
</evidence>
<dbReference type="Proteomes" id="UP000322619">
    <property type="component" value="Unassembled WGS sequence"/>
</dbReference>
<dbReference type="GO" id="GO:0000156">
    <property type="term" value="F:phosphorelay response regulator activity"/>
    <property type="evidence" value="ECO:0007669"/>
    <property type="project" value="InterPro"/>
</dbReference>
<dbReference type="Proteomes" id="UP000176244">
    <property type="component" value="Unassembled WGS sequence"/>
</dbReference>
<dbReference type="GO" id="GO:0003677">
    <property type="term" value="F:DNA binding"/>
    <property type="evidence" value="ECO:0007669"/>
    <property type="project" value="UniProtKB-KW"/>
</dbReference>
<dbReference type="InterPro" id="IPR007492">
    <property type="entry name" value="LytTR_DNA-bd_dom"/>
</dbReference>
<keyword evidence="8" id="KW-0238">DNA-binding</keyword>
<evidence type="ECO:0000313" key="6">
    <source>
        <dbReference type="EMBL" id="OFV69645.1"/>
    </source>
</evidence>
<feature type="domain" description="Response regulatory" evidence="4">
    <location>
        <begin position="3"/>
        <end position="120"/>
    </location>
</feature>
<dbReference type="InterPro" id="IPR046947">
    <property type="entry name" value="LytR-like"/>
</dbReference>
<protein>
    <recommendedName>
        <fullName evidence="1">Stage 0 sporulation protein A homolog</fullName>
    </recommendedName>
</protein>
<feature type="domain" description="HTH LytTR-type" evidence="5">
    <location>
        <begin position="131"/>
        <end position="230"/>
    </location>
</feature>
<dbReference type="Pfam" id="PF04397">
    <property type="entry name" value="LytTR"/>
    <property type="match status" value="1"/>
</dbReference>
<dbReference type="Pfam" id="PF00072">
    <property type="entry name" value="Response_reg"/>
    <property type="match status" value="1"/>
</dbReference>
<dbReference type="Proteomes" id="UP001163550">
    <property type="component" value="Chromosome"/>
</dbReference>
<dbReference type="OrthoDB" id="113975at2"/>
<dbReference type="AlphaFoldDB" id="A0A1F2PF03"/>
<dbReference type="EMBL" id="CP087994">
    <property type="protein sequence ID" value="UYO64261.1"/>
    <property type="molecule type" value="Genomic_DNA"/>
</dbReference>
<gene>
    <name evidence="6" type="primary">lytR_3</name>
    <name evidence="6" type="ORF">ACWI_27830</name>
    <name evidence="7" type="ORF">FXB42_14075</name>
    <name evidence="8" type="ORF">LNN31_07540</name>
</gene>
<name>A0A1F2PF03_9FIRM</name>
<reference evidence="7 10" key="2">
    <citation type="submission" date="2019-08" db="EMBL/GenBank/DDBJ databases">
        <title>Isolation and enrichment of carboxydotrophic bacteria from anaerobic sludge for the production of bio-based chemicals from syngas.</title>
        <authorList>
            <person name="Antares A.L."/>
            <person name="Moreira J."/>
            <person name="Diender M."/>
            <person name="Parshina S.N."/>
            <person name="Stams A.J.M."/>
            <person name="Alves M."/>
            <person name="Alves J.I."/>
            <person name="Sousa D.Z."/>
        </authorList>
    </citation>
    <scope>NUCLEOTIDE SEQUENCE [LARGE SCALE GENOMIC DNA]</scope>
    <source>
        <strain evidence="7 10">JM</strain>
    </source>
</reference>
<keyword evidence="3" id="KW-0597">Phosphoprotein</keyword>
<dbReference type="PROSITE" id="PS50930">
    <property type="entry name" value="HTH_LYTTR"/>
    <property type="match status" value="1"/>
</dbReference>
<dbReference type="RefSeq" id="WP_070372050.1">
    <property type="nucleotide sequence ID" value="NZ_CABIIK010000011.1"/>
</dbReference>
<proteinExistence type="predicted"/>
<keyword evidence="11" id="KW-1185">Reference proteome</keyword>
<evidence type="ECO:0000256" key="2">
    <source>
        <dbReference type="ARBA" id="ARBA00024867"/>
    </source>
</evidence>
<evidence type="ECO:0000313" key="11">
    <source>
        <dbReference type="Proteomes" id="UP001163550"/>
    </source>
</evidence>
<accession>A0A1F2PF03</accession>
<dbReference type="PANTHER" id="PTHR37299">
    <property type="entry name" value="TRANSCRIPTIONAL REGULATOR-RELATED"/>
    <property type="match status" value="1"/>
</dbReference>
<reference evidence="8" key="3">
    <citation type="submission" date="2021-11" db="EMBL/GenBank/DDBJ databases">
        <title>Isoprene-degrading acetogen.</title>
        <authorList>
            <person name="Yang Y."/>
            <person name="Jin H."/>
            <person name="Yan J."/>
        </authorList>
    </citation>
    <scope>NUCLEOTIDE SEQUENCE</scope>
    <source>
        <strain evidence="8">Berkeley</strain>
    </source>
</reference>
<evidence type="ECO:0000256" key="1">
    <source>
        <dbReference type="ARBA" id="ARBA00018672"/>
    </source>
</evidence>
<dbReference type="InterPro" id="IPR001789">
    <property type="entry name" value="Sig_transdc_resp-reg_receiver"/>
</dbReference>
<dbReference type="STRING" id="52694.ACWI_27830"/>
<dbReference type="PROSITE" id="PS50110">
    <property type="entry name" value="RESPONSE_REGULATORY"/>
    <property type="match status" value="1"/>
</dbReference>
<dbReference type="InterPro" id="IPR011006">
    <property type="entry name" value="CheY-like_superfamily"/>
</dbReference>
<evidence type="ECO:0000256" key="3">
    <source>
        <dbReference type="PROSITE-ProRule" id="PRU00169"/>
    </source>
</evidence>
<dbReference type="EMBL" id="VSLA01000027">
    <property type="protein sequence ID" value="TYC84102.1"/>
    <property type="molecule type" value="Genomic_DNA"/>
</dbReference>
<evidence type="ECO:0000313" key="10">
    <source>
        <dbReference type="Proteomes" id="UP000322619"/>
    </source>
</evidence>
<dbReference type="Gene3D" id="2.40.50.1020">
    <property type="entry name" value="LytTr DNA-binding domain"/>
    <property type="match status" value="1"/>
</dbReference>
<comment type="function">
    <text evidence="2">May play the central regulatory role in sporulation. It may be an element of the effector pathway responsible for the activation of sporulation genes in response to nutritional stress. Spo0A may act in concert with spo0H (a sigma factor) to control the expression of some genes that are critical to the sporulation process.</text>
</comment>
<dbReference type="SUPFAM" id="SSF52172">
    <property type="entry name" value="CheY-like"/>
    <property type="match status" value="1"/>
</dbReference>
<evidence type="ECO:0000313" key="8">
    <source>
        <dbReference type="EMBL" id="UYO64261.1"/>
    </source>
</evidence>
<evidence type="ECO:0000313" key="7">
    <source>
        <dbReference type="EMBL" id="TYC84102.1"/>
    </source>
</evidence>